<dbReference type="OrthoDB" id="5873999at2759"/>
<accession>A0A811KTN2</accession>
<evidence type="ECO:0000313" key="4">
    <source>
        <dbReference type="Proteomes" id="UP000614601"/>
    </source>
</evidence>
<dbReference type="InterPro" id="IPR057233">
    <property type="entry name" value="DUF7911"/>
</dbReference>
<feature type="region of interest" description="Disordered" evidence="1">
    <location>
        <begin position="417"/>
        <end position="464"/>
    </location>
</feature>
<dbReference type="AlphaFoldDB" id="A0A811KTN2"/>
<feature type="region of interest" description="Disordered" evidence="1">
    <location>
        <begin position="344"/>
        <end position="371"/>
    </location>
</feature>
<feature type="chain" id="PRO_5035594859" evidence="2">
    <location>
        <begin position="23"/>
        <end position="482"/>
    </location>
</feature>
<reference evidence="3" key="1">
    <citation type="submission" date="2020-09" db="EMBL/GenBank/DDBJ databases">
        <authorList>
            <person name="Kikuchi T."/>
        </authorList>
    </citation>
    <scope>NUCLEOTIDE SEQUENCE</scope>
    <source>
        <strain evidence="3">SH1</strain>
    </source>
</reference>
<keyword evidence="2" id="KW-0732">Signal</keyword>
<sequence>MLTRLLGLVVTVYIILNNISHAFRSECDYRRLHDTVKDTNQTYYLYVLTQDCQLVFSRSDQLEELQRYLEVQRDLTHCAPSKVHLNLRDVYSNGKIGFQLLFKRGHNQLCLLPVDFPTENAMAGYSVFSYSLLNSMSYATCSYMTNTTFALEPNLSFMDSTFSDVIYFVDPKAAGTFWSVRQFKISYQGFLQAMEPFVIKNFAEETGFSSRMAGEFYVNLDTERSKLYTVHKRDKDMASTCSYDVLFRPHRARVHRRHMTRQHHHSHHLRINSFASDVNISLYTESEPRGENQHKSKVFMIDRRKNMSATCILRLPYQATIGIISKEVLDYLNNIKLPRFSEKIKEKQQKSHKPIPLSKSEESESKGNDVTTSTVPIYHKFLTKIYSTTTRRPVTITTKPPPITVYPHKTKFTTVKHKLSSESSTVKSTESSGDSVEKSSEDSDSVDEGDQQPQSNGDKDSGAQLQSSVYVMITAAVILMLS</sequence>
<evidence type="ECO:0000256" key="1">
    <source>
        <dbReference type="SAM" id="MobiDB-lite"/>
    </source>
</evidence>
<dbReference type="EMBL" id="CAJFDH010000004">
    <property type="protein sequence ID" value="CAD5219958.1"/>
    <property type="molecule type" value="Genomic_DNA"/>
</dbReference>
<gene>
    <name evidence="3" type="ORF">BOKJ2_LOCUS8704</name>
</gene>
<dbReference type="Pfam" id="PF25492">
    <property type="entry name" value="DUF7911"/>
    <property type="match status" value="1"/>
</dbReference>
<proteinExistence type="predicted"/>
<dbReference type="Proteomes" id="UP000614601">
    <property type="component" value="Unassembled WGS sequence"/>
</dbReference>
<protein>
    <submittedName>
        <fullName evidence="3">Uncharacterized protein</fullName>
    </submittedName>
</protein>
<evidence type="ECO:0000256" key="2">
    <source>
        <dbReference type="SAM" id="SignalP"/>
    </source>
</evidence>
<dbReference type="EMBL" id="CAJFCW020000004">
    <property type="protein sequence ID" value="CAG9113075.1"/>
    <property type="molecule type" value="Genomic_DNA"/>
</dbReference>
<feature type="signal peptide" evidence="2">
    <location>
        <begin position="1"/>
        <end position="22"/>
    </location>
</feature>
<name>A0A811KTN2_9BILA</name>
<comment type="caution">
    <text evidence="3">The sequence shown here is derived from an EMBL/GenBank/DDBJ whole genome shotgun (WGS) entry which is preliminary data.</text>
</comment>
<feature type="compositionally biased region" description="Low complexity" evidence="1">
    <location>
        <begin position="421"/>
        <end position="434"/>
    </location>
</feature>
<evidence type="ECO:0000313" key="3">
    <source>
        <dbReference type="EMBL" id="CAD5219958.1"/>
    </source>
</evidence>
<organism evidence="3 4">
    <name type="scientific">Bursaphelenchus okinawaensis</name>
    <dbReference type="NCBI Taxonomy" id="465554"/>
    <lineage>
        <taxon>Eukaryota</taxon>
        <taxon>Metazoa</taxon>
        <taxon>Ecdysozoa</taxon>
        <taxon>Nematoda</taxon>
        <taxon>Chromadorea</taxon>
        <taxon>Rhabditida</taxon>
        <taxon>Tylenchina</taxon>
        <taxon>Tylenchomorpha</taxon>
        <taxon>Aphelenchoidea</taxon>
        <taxon>Aphelenchoididae</taxon>
        <taxon>Bursaphelenchus</taxon>
    </lineage>
</organism>
<dbReference type="Proteomes" id="UP000783686">
    <property type="component" value="Unassembled WGS sequence"/>
</dbReference>
<keyword evidence="4" id="KW-1185">Reference proteome</keyword>